<dbReference type="Proteomes" id="UP001556367">
    <property type="component" value="Unassembled WGS sequence"/>
</dbReference>
<gene>
    <name evidence="2" type="ORF">HGRIS_014617</name>
</gene>
<protein>
    <submittedName>
        <fullName evidence="2">Uncharacterized protein</fullName>
    </submittedName>
</protein>
<sequence length="676" mass="75655">MGEHASQVYARNLMTEREGYPVWHPTPGDHLPEDYKAHGIFIGDVGLIKENGTLDVLFNIFHPLSHPINSVVPQGFQSLDPSTYSSRDFESYPTAYSAPTLKYSKKIRAFQVGITGEASPPVAPVEPGGGFKFMSSFVEGAVLMLPQGACRSNFTNEPLLEQFIEQHGQQWIKFVKSRRRLRDHSIYLVTGHDKAQSWGVASFAGNSGRREISLRFAIGGVAGAGFSLSYQWENQISGSAQTGPPPSHSTSSMPHNQCVFVRGYKIRIRGEVLLKRQTMLVSTIENPAKIISKKSVPRAASKTADAQSRRPEDDTNYDSVAESFIETEQIPEPVELYHPSNVIAKYLLEIEPSHNMVVVHDDVWCALIDEVDEIMPSDEELIRRFQRSFSWKVMQGTIIPVKVAEFEEALNIPTGVEKLEDLFYQTGRLSLSTDEDHKKRFQGPRRMRPPVPQSSLIALHNYRRSSKNKSGIFAGASAKSRRGYDRQRITQGLSAAQHLYRGCSITQVQALSMVANELVAHRRFVKSISTNYPALAKDPLVSQKLEDALERIVTIVPQVETEDISPDDYLGSDDESTIFDGEFAEEPWTGKEESQGIMHSAGNLGSKSVYDQARQQAIKDGLTQIRMLYNSKYTQAEGLEKVVDEVLALRRFIQTALQSDPELAQDPWLSRFISEC</sequence>
<feature type="region of interest" description="Disordered" evidence="1">
    <location>
        <begin position="295"/>
        <end position="316"/>
    </location>
</feature>
<keyword evidence="3" id="KW-1185">Reference proteome</keyword>
<evidence type="ECO:0000256" key="1">
    <source>
        <dbReference type="SAM" id="MobiDB-lite"/>
    </source>
</evidence>
<proteinExistence type="predicted"/>
<organism evidence="2 3">
    <name type="scientific">Hohenbuehelia grisea</name>
    <dbReference type="NCBI Taxonomy" id="104357"/>
    <lineage>
        <taxon>Eukaryota</taxon>
        <taxon>Fungi</taxon>
        <taxon>Dikarya</taxon>
        <taxon>Basidiomycota</taxon>
        <taxon>Agaricomycotina</taxon>
        <taxon>Agaricomycetes</taxon>
        <taxon>Agaricomycetidae</taxon>
        <taxon>Agaricales</taxon>
        <taxon>Pleurotineae</taxon>
        <taxon>Pleurotaceae</taxon>
        <taxon>Hohenbuehelia</taxon>
    </lineage>
</organism>
<evidence type="ECO:0000313" key="2">
    <source>
        <dbReference type="EMBL" id="KAL0959363.1"/>
    </source>
</evidence>
<dbReference type="EMBL" id="JASNQZ010000003">
    <property type="protein sequence ID" value="KAL0959363.1"/>
    <property type="molecule type" value="Genomic_DNA"/>
</dbReference>
<accession>A0ABR3JVT0</accession>
<reference evidence="3" key="1">
    <citation type="submission" date="2024-06" db="EMBL/GenBank/DDBJ databases">
        <title>Multi-omics analyses provide insights into the biosynthesis of the anticancer antibiotic pleurotin in Hohenbuehelia grisea.</title>
        <authorList>
            <person name="Weaver J.A."/>
            <person name="Alberti F."/>
        </authorList>
    </citation>
    <scope>NUCLEOTIDE SEQUENCE [LARGE SCALE GENOMIC DNA]</scope>
    <source>
        <strain evidence="3">T-177</strain>
    </source>
</reference>
<evidence type="ECO:0000313" key="3">
    <source>
        <dbReference type="Proteomes" id="UP001556367"/>
    </source>
</evidence>
<comment type="caution">
    <text evidence="2">The sequence shown here is derived from an EMBL/GenBank/DDBJ whole genome shotgun (WGS) entry which is preliminary data.</text>
</comment>
<name>A0ABR3JVT0_9AGAR</name>